<feature type="compositionally biased region" description="Polar residues" evidence="1">
    <location>
        <begin position="37"/>
        <end position="49"/>
    </location>
</feature>
<feature type="compositionally biased region" description="Low complexity" evidence="1">
    <location>
        <begin position="103"/>
        <end position="123"/>
    </location>
</feature>
<comment type="caution">
    <text evidence="3">The sequence shown here is derived from an EMBL/GenBank/DDBJ whole genome shotgun (WGS) entry which is preliminary data.</text>
</comment>
<dbReference type="Pfam" id="PF20516">
    <property type="entry name" value="PDDEXK_12"/>
    <property type="match status" value="1"/>
</dbReference>
<protein>
    <recommendedName>
        <fullName evidence="2">PD-(D/E)XK nuclease-like domain-containing protein</fullName>
    </recommendedName>
</protein>
<proteinExistence type="predicted"/>
<dbReference type="STRING" id="36050.A0A1B8A4Z0"/>
<evidence type="ECO:0000313" key="3">
    <source>
        <dbReference type="EMBL" id="OBS15547.1"/>
    </source>
</evidence>
<dbReference type="AlphaFoldDB" id="A0A1B8A4Z0"/>
<evidence type="ECO:0000259" key="2">
    <source>
        <dbReference type="Pfam" id="PF20516"/>
    </source>
</evidence>
<feature type="domain" description="PD-(D/E)XK nuclease-like" evidence="2">
    <location>
        <begin position="188"/>
        <end position="428"/>
    </location>
</feature>
<dbReference type="Proteomes" id="UP000091967">
    <property type="component" value="Unassembled WGS sequence"/>
</dbReference>
<evidence type="ECO:0000313" key="4">
    <source>
        <dbReference type="Proteomes" id="UP000091967"/>
    </source>
</evidence>
<dbReference type="InterPro" id="IPR046797">
    <property type="entry name" value="PDDEXK_12"/>
</dbReference>
<name>A0A1B8A4Z0_FUSPO</name>
<sequence length="446" mass="50070">MQTADIEHWLKEIGSADPEYCRTFDDLSYLQKYNCQQSLPLSPPNSQNETTKRLMDDNSSEPAAKRRRGQDDIDKTPRAPRSKRTKGFPTTSDAPNFTRDAQAHSVTASQSTQSQASGRSSPSKQLASLEISPRGFEPREFTVEDVDLPRQLCDIRDGLQDIKDSAFGIISRNWEEEIITLAKADRQFSRIRNHMFADPTVRDKFGPTPSPEDARSLATEAADCHVTAQNEAGWNMMVHYPLLSQAVYGSQRQKQLVGVAPCTTAKIIQEYLQSPTQAKMVDFCIYLDPKDNTTEVEEARRILPYGYINHTDFYSLRNRPIALSIETKGASNTPAGSAELQIGTWHSAQWRFLEDLVSRTGGSMDGLPFLPAIIAQGHQWSFAATTRMGQKTILWLPFQFGSTDDVIGVYKTVLGLQQLCRWVDGVFWPWYKRNALGISEDGNCTS</sequence>
<dbReference type="OrthoDB" id="4161186at2759"/>
<feature type="region of interest" description="Disordered" evidence="1">
    <location>
        <begin position="37"/>
        <end position="133"/>
    </location>
</feature>
<accession>A0A1B8A4Z0</accession>
<keyword evidence="4" id="KW-1185">Reference proteome</keyword>
<dbReference type="EMBL" id="LYXU01000149">
    <property type="protein sequence ID" value="OBS15547.1"/>
    <property type="molecule type" value="Genomic_DNA"/>
</dbReference>
<dbReference type="OMA" id="HITTWIR"/>
<organism evidence="3 4">
    <name type="scientific">Fusarium poae</name>
    <dbReference type="NCBI Taxonomy" id="36050"/>
    <lineage>
        <taxon>Eukaryota</taxon>
        <taxon>Fungi</taxon>
        <taxon>Dikarya</taxon>
        <taxon>Ascomycota</taxon>
        <taxon>Pezizomycotina</taxon>
        <taxon>Sordariomycetes</taxon>
        <taxon>Hypocreomycetidae</taxon>
        <taxon>Hypocreales</taxon>
        <taxon>Nectriaceae</taxon>
        <taxon>Fusarium</taxon>
    </lineage>
</organism>
<evidence type="ECO:0000256" key="1">
    <source>
        <dbReference type="SAM" id="MobiDB-lite"/>
    </source>
</evidence>
<reference evidence="3 4" key="1">
    <citation type="submission" date="2016-06" db="EMBL/GenBank/DDBJ databases">
        <title>Living apart together: crosstalk between the core and supernumerary genomes in a fungal plant pathogen.</title>
        <authorList>
            <person name="Vanheule A."/>
            <person name="Audenaert K."/>
            <person name="Warris S."/>
            <person name="Van De Geest H."/>
            <person name="Schijlen E."/>
            <person name="Hofte M."/>
            <person name="De Saeger S."/>
            <person name="Haesaert G."/>
            <person name="Waalwijk C."/>
            <person name="Van Der Lee T."/>
        </authorList>
    </citation>
    <scope>NUCLEOTIDE SEQUENCE [LARGE SCALE GENOMIC DNA]</scope>
    <source>
        <strain evidence="3 4">2516</strain>
    </source>
</reference>
<gene>
    <name evidence="3" type="ORF">FPOA_13624</name>
</gene>